<reference evidence="6 7" key="1">
    <citation type="journal article" date="2012" name="J. Bacteriol.">
        <title>Genome Sequence of Nitratireductor pacificus Type Strain pht-3B.</title>
        <authorList>
            <person name="Lai Q."/>
            <person name="Li G."/>
            <person name="Shao Z."/>
        </authorList>
    </citation>
    <scope>NUCLEOTIDE SEQUENCE [LARGE SCALE GENOMIC DNA]</scope>
    <source>
        <strain evidence="7">pht-3B</strain>
    </source>
</reference>
<dbReference type="PANTHER" id="PTHR31609">
    <property type="entry name" value="YDJC DEACETYLASE FAMILY MEMBER"/>
    <property type="match status" value="1"/>
</dbReference>
<organism evidence="6 7">
    <name type="scientific">Nitratireductor pacificus pht-3B</name>
    <dbReference type="NCBI Taxonomy" id="391937"/>
    <lineage>
        <taxon>Bacteria</taxon>
        <taxon>Pseudomonadati</taxon>
        <taxon>Pseudomonadota</taxon>
        <taxon>Alphaproteobacteria</taxon>
        <taxon>Hyphomicrobiales</taxon>
        <taxon>Phyllobacteriaceae</taxon>
        <taxon>Nitratireductor</taxon>
    </lineage>
</organism>
<dbReference type="EMBL" id="AMRM01000012">
    <property type="protein sequence ID" value="EKF18603.1"/>
    <property type="molecule type" value="Genomic_DNA"/>
</dbReference>
<dbReference type="GO" id="GO:0019213">
    <property type="term" value="F:deacetylase activity"/>
    <property type="evidence" value="ECO:0007669"/>
    <property type="project" value="TreeGrafter"/>
</dbReference>
<protein>
    <recommendedName>
        <fullName evidence="8">ChbG/HpnK family deacetylase</fullName>
    </recommendedName>
</protein>
<evidence type="ECO:0000256" key="3">
    <source>
        <dbReference type="ARBA" id="ARBA00022801"/>
    </source>
</evidence>
<keyword evidence="3" id="KW-0378">Hydrolase</keyword>
<evidence type="ECO:0000313" key="6">
    <source>
        <dbReference type="EMBL" id="EKF18603.1"/>
    </source>
</evidence>
<keyword evidence="4" id="KW-0460">Magnesium</keyword>
<comment type="caution">
    <text evidence="6">The sequence shown here is derived from an EMBL/GenBank/DDBJ whole genome shotgun (WGS) entry which is preliminary data.</text>
</comment>
<dbReference type="STRING" id="391937.NA2_11924"/>
<dbReference type="GO" id="GO:0005975">
    <property type="term" value="P:carbohydrate metabolic process"/>
    <property type="evidence" value="ECO:0007669"/>
    <property type="project" value="InterPro"/>
</dbReference>
<keyword evidence="5" id="KW-0119">Carbohydrate metabolism</keyword>
<sequence length="284" mass="30909">MTARTFLPHLDDVGATAGSVTAWKALRAAGTVTSASAMVPCPYYPMAVEDHRENPGQDMGVHVTLTSEWNRYRWRPLSGKAGGLVDDEGFFHRRPQEVLKSADPNAVEDEIAAQVERAIADGLNPTHLDAHMGTAYLPGFMERLWAVASRHGIPVPFFRNAGQLFDAVRVLPADDGLHREYLAEASRRGDPIFDDFMIGFTPEGEPAGAFFACRIAAAGPGRHWLALHANAPDDTATFAPHMVWPRTQEHALFSGVAGAELFAGSSVINWHDLPKRQEDGACVS</sequence>
<evidence type="ECO:0000313" key="7">
    <source>
        <dbReference type="Proteomes" id="UP000006786"/>
    </source>
</evidence>
<keyword evidence="2" id="KW-0479">Metal-binding</keyword>
<evidence type="ECO:0000256" key="1">
    <source>
        <dbReference type="ARBA" id="ARBA00001946"/>
    </source>
</evidence>
<evidence type="ECO:0000256" key="2">
    <source>
        <dbReference type="ARBA" id="ARBA00022723"/>
    </source>
</evidence>
<evidence type="ECO:0000256" key="4">
    <source>
        <dbReference type="ARBA" id="ARBA00022842"/>
    </source>
</evidence>
<dbReference type="InterPro" id="IPR006879">
    <property type="entry name" value="YdjC-like"/>
</dbReference>
<accession>K2N328</accession>
<dbReference type="SUPFAM" id="SSF88713">
    <property type="entry name" value="Glycoside hydrolase/deacetylase"/>
    <property type="match status" value="1"/>
</dbReference>
<dbReference type="RefSeq" id="WP_008597151.1">
    <property type="nucleotide sequence ID" value="NZ_AMRM01000012.1"/>
</dbReference>
<dbReference type="InterPro" id="IPR011330">
    <property type="entry name" value="Glyco_hydro/deAcase_b/a-brl"/>
</dbReference>
<dbReference type="AlphaFoldDB" id="K2N328"/>
<gene>
    <name evidence="6" type="ORF">NA2_11924</name>
</gene>
<dbReference type="eggNOG" id="COG3394">
    <property type="taxonomic scope" value="Bacteria"/>
</dbReference>
<evidence type="ECO:0008006" key="8">
    <source>
        <dbReference type="Google" id="ProtNLM"/>
    </source>
</evidence>
<comment type="cofactor">
    <cofactor evidence="1">
        <name>Mg(2+)</name>
        <dbReference type="ChEBI" id="CHEBI:18420"/>
    </cofactor>
</comment>
<dbReference type="PANTHER" id="PTHR31609:SF1">
    <property type="entry name" value="CARBOHYDRATE DEACETYLASE"/>
    <property type="match status" value="1"/>
</dbReference>
<dbReference type="Pfam" id="PF04794">
    <property type="entry name" value="YdjC"/>
    <property type="match status" value="1"/>
</dbReference>
<dbReference type="Gene3D" id="3.20.20.370">
    <property type="entry name" value="Glycoside hydrolase/deacetylase"/>
    <property type="match status" value="1"/>
</dbReference>
<name>K2N328_9HYPH</name>
<proteinExistence type="predicted"/>
<dbReference type="Proteomes" id="UP000006786">
    <property type="component" value="Unassembled WGS sequence"/>
</dbReference>
<dbReference type="OrthoDB" id="9774177at2"/>
<dbReference type="GO" id="GO:0046872">
    <property type="term" value="F:metal ion binding"/>
    <property type="evidence" value="ECO:0007669"/>
    <property type="project" value="UniProtKB-KW"/>
</dbReference>
<dbReference type="PATRIC" id="fig|391937.3.peg.2450"/>
<dbReference type="GO" id="GO:0016787">
    <property type="term" value="F:hydrolase activity"/>
    <property type="evidence" value="ECO:0007669"/>
    <property type="project" value="UniProtKB-KW"/>
</dbReference>
<keyword evidence="7" id="KW-1185">Reference proteome</keyword>
<evidence type="ECO:0000256" key="5">
    <source>
        <dbReference type="ARBA" id="ARBA00023277"/>
    </source>
</evidence>